<name>A0ABR2UZR5_9PEZI</name>
<sequence length="258" mass="29566">MPCFTQKLSSFWRGNSISDYSILPGDEHVKHDVEKGRQSSAHKYLSLSWWFHTSVYLMVMFLAAFGLYTLDRTQFHVQQLSCNCGDTLDEALKNDCVYDSLAAAWLPPHCRSEALSLEFESSGPNPPDAWGNTWPYWADANKTKPLTLEDVSRLPMAGPDQPSHFFATYQWHIMHCVFYWRKMWDSAQRTKGIFTTAGESEPLLVEKRYDTLMHINHCKQMFLKRNSLDAIATEAGVALHSDEIHISKPYLPPRTGQS</sequence>
<evidence type="ECO:0000313" key="2">
    <source>
        <dbReference type="EMBL" id="KAK9420184.1"/>
    </source>
</evidence>
<protein>
    <submittedName>
        <fullName evidence="2">Major facilitator superfamily transporter</fullName>
    </submittedName>
</protein>
<evidence type="ECO:0000256" key="1">
    <source>
        <dbReference type="SAM" id="Phobius"/>
    </source>
</evidence>
<comment type="caution">
    <text evidence="2">The sequence shown here is derived from an EMBL/GenBank/DDBJ whole genome shotgun (WGS) entry which is preliminary data.</text>
</comment>
<feature type="transmembrane region" description="Helical" evidence="1">
    <location>
        <begin position="49"/>
        <end position="70"/>
    </location>
</feature>
<reference evidence="2 3" key="1">
    <citation type="journal article" date="2024" name="J. Plant Pathol.">
        <title>Sequence and assembly of the genome of Seiridium unicorne, isolate CBS 538.82, causal agent of cypress canker disease.</title>
        <authorList>
            <person name="Scali E."/>
            <person name="Rocca G.D."/>
            <person name="Danti R."/>
            <person name="Garbelotto M."/>
            <person name="Barberini S."/>
            <person name="Baroncelli R."/>
            <person name="Emiliani G."/>
        </authorList>
    </citation>
    <scope>NUCLEOTIDE SEQUENCE [LARGE SCALE GENOMIC DNA]</scope>
    <source>
        <strain evidence="2 3">BM-138-508</strain>
    </source>
</reference>
<keyword evidence="1" id="KW-1133">Transmembrane helix</keyword>
<accession>A0ABR2UZR5</accession>
<proteinExistence type="predicted"/>
<dbReference type="Proteomes" id="UP001408356">
    <property type="component" value="Unassembled WGS sequence"/>
</dbReference>
<dbReference type="InterPro" id="IPR053008">
    <property type="entry name" value="Phomopsin_biosynth_assoc"/>
</dbReference>
<keyword evidence="3" id="KW-1185">Reference proteome</keyword>
<evidence type="ECO:0000313" key="3">
    <source>
        <dbReference type="Proteomes" id="UP001408356"/>
    </source>
</evidence>
<keyword evidence="1" id="KW-0472">Membrane</keyword>
<dbReference type="PANTHER" id="PTHR35896">
    <property type="entry name" value="IG-LIKE DOMAIN-CONTAINING PROTEIN"/>
    <property type="match status" value="1"/>
</dbReference>
<dbReference type="PANTHER" id="PTHR35896:SF3">
    <property type="entry name" value="MAJOR FACILITATOR SUPERFAMILY TRANSPORTER"/>
    <property type="match status" value="1"/>
</dbReference>
<organism evidence="2 3">
    <name type="scientific">Seiridium unicorne</name>
    <dbReference type="NCBI Taxonomy" id="138068"/>
    <lineage>
        <taxon>Eukaryota</taxon>
        <taxon>Fungi</taxon>
        <taxon>Dikarya</taxon>
        <taxon>Ascomycota</taxon>
        <taxon>Pezizomycotina</taxon>
        <taxon>Sordariomycetes</taxon>
        <taxon>Xylariomycetidae</taxon>
        <taxon>Amphisphaeriales</taxon>
        <taxon>Sporocadaceae</taxon>
        <taxon>Seiridium</taxon>
    </lineage>
</organism>
<dbReference type="EMBL" id="JARVKF010000257">
    <property type="protein sequence ID" value="KAK9420184.1"/>
    <property type="molecule type" value="Genomic_DNA"/>
</dbReference>
<keyword evidence="1" id="KW-0812">Transmembrane</keyword>
<gene>
    <name evidence="2" type="ORF">SUNI508_06712</name>
</gene>